<dbReference type="InterPro" id="IPR023584">
    <property type="entry name" value="Ribosome_recyc_fac_dom"/>
</dbReference>
<evidence type="ECO:0000256" key="3">
    <source>
        <dbReference type="ARBA" id="ARBA00022490"/>
    </source>
</evidence>
<comment type="subcellular location">
    <subcellularLocation>
        <location evidence="1 6">Cytoplasm</location>
    </subcellularLocation>
</comment>
<feature type="domain" description="Ribosome recycling factor" evidence="8">
    <location>
        <begin position="20"/>
        <end position="183"/>
    </location>
</feature>
<feature type="coiled-coil region" evidence="7">
    <location>
        <begin position="139"/>
        <end position="166"/>
    </location>
</feature>
<proteinExistence type="inferred from homology"/>
<dbReference type="InterPro" id="IPR036191">
    <property type="entry name" value="RRF_sf"/>
</dbReference>
<dbReference type="PANTHER" id="PTHR20982">
    <property type="entry name" value="RIBOSOME RECYCLING FACTOR"/>
    <property type="match status" value="1"/>
</dbReference>
<dbReference type="AlphaFoldDB" id="A0A8J3MQU9"/>
<dbReference type="InterPro" id="IPR002661">
    <property type="entry name" value="Ribosome_recyc_fac"/>
</dbReference>
<organism evidence="9 10">
    <name type="scientific">Candidatus Mesenet longicola</name>
    <dbReference type="NCBI Taxonomy" id="1892558"/>
    <lineage>
        <taxon>Bacteria</taxon>
        <taxon>Pseudomonadati</taxon>
        <taxon>Pseudomonadota</taxon>
        <taxon>Alphaproteobacteria</taxon>
        <taxon>Rickettsiales</taxon>
        <taxon>Anaplasmataceae</taxon>
        <taxon>Candidatus Mesenet</taxon>
    </lineage>
</organism>
<dbReference type="FunFam" id="3.30.1360.40:FF:000001">
    <property type="entry name" value="Ribosome-recycling factor"/>
    <property type="match status" value="1"/>
</dbReference>
<keyword evidence="7" id="KW-0175">Coiled coil</keyword>
<evidence type="ECO:0000256" key="4">
    <source>
        <dbReference type="ARBA" id="ARBA00022917"/>
    </source>
</evidence>
<dbReference type="Gene3D" id="1.10.132.20">
    <property type="entry name" value="Ribosome-recycling factor"/>
    <property type="match status" value="1"/>
</dbReference>
<dbReference type="Gene3D" id="3.30.1360.40">
    <property type="match status" value="1"/>
</dbReference>
<comment type="function">
    <text evidence="5 6">Responsible for the release of ribosomes from messenger RNA at the termination of protein biosynthesis. May increase the efficiency of translation by recycling ribosomes from one round of translation to another.</text>
</comment>
<dbReference type="Proteomes" id="UP000637906">
    <property type="component" value="Unassembled WGS sequence"/>
</dbReference>
<dbReference type="GO" id="GO:0005737">
    <property type="term" value="C:cytoplasm"/>
    <property type="evidence" value="ECO:0007669"/>
    <property type="project" value="UniProtKB-SubCell"/>
</dbReference>
<name>A0A8J3MQU9_9RICK</name>
<gene>
    <name evidence="6 9" type="primary">frr</name>
    <name evidence="9" type="ORF">sL5_09300</name>
</gene>
<evidence type="ECO:0000259" key="8">
    <source>
        <dbReference type="Pfam" id="PF01765"/>
    </source>
</evidence>
<dbReference type="NCBIfam" id="TIGR00496">
    <property type="entry name" value="frr"/>
    <property type="match status" value="1"/>
</dbReference>
<dbReference type="FunFam" id="1.10.132.20:FF:000001">
    <property type="entry name" value="Ribosome-recycling factor"/>
    <property type="match status" value="1"/>
</dbReference>
<reference evidence="9 10" key="1">
    <citation type="journal article" date="2021" name="Microb. Ecol.">
        <title>Candidatus Mesenet longicola: Novel Endosymbionts of Brontispa longissima that Induce Cytoplasmic Incompatibility.</title>
        <authorList>
            <person name="Takano S."/>
            <person name="Gotoh Y."/>
            <person name="Hayashi T."/>
        </authorList>
    </citation>
    <scope>NUCLEOTIDE SEQUENCE [LARGE SCALE GENOMIC DNA]</scope>
    <source>
        <strain evidence="9">L5</strain>
    </source>
</reference>
<protein>
    <recommendedName>
        <fullName evidence="6">Ribosome-recycling factor</fullName>
        <shortName evidence="6">RRF</shortName>
    </recommendedName>
    <alternativeName>
        <fullName evidence="6">Ribosome-releasing factor</fullName>
    </alternativeName>
</protein>
<evidence type="ECO:0000313" key="9">
    <source>
        <dbReference type="EMBL" id="GHM59937.1"/>
    </source>
</evidence>
<comment type="caution">
    <text evidence="9">The sequence shown here is derived from an EMBL/GenBank/DDBJ whole genome shotgun (WGS) entry which is preliminary data.</text>
</comment>
<dbReference type="CDD" id="cd00520">
    <property type="entry name" value="RRF"/>
    <property type="match status" value="1"/>
</dbReference>
<evidence type="ECO:0000256" key="6">
    <source>
        <dbReference type="HAMAP-Rule" id="MF_00040"/>
    </source>
</evidence>
<evidence type="ECO:0000256" key="7">
    <source>
        <dbReference type="SAM" id="Coils"/>
    </source>
</evidence>
<dbReference type="SUPFAM" id="SSF55194">
    <property type="entry name" value="Ribosome recycling factor, RRF"/>
    <property type="match status" value="1"/>
</dbReference>
<dbReference type="HAMAP" id="MF_00040">
    <property type="entry name" value="RRF"/>
    <property type="match status" value="1"/>
</dbReference>
<comment type="similarity">
    <text evidence="2 6">Belongs to the RRF family.</text>
</comment>
<evidence type="ECO:0000256" key="5">
    <source>
        <dbReference type="ARBA" id="ARBA00025050"/>
    </source>
</evidence>
<dbReference type="EMBL" id="BNGU01000049">
    <property type="protein sequence ID" value="GHM59937.1"/>
    <property type="molecule type" value="Genomic_DNA"/>
</dbReference>
<dbReference type="GO" id="GO:0006415">
    <property type="term" value="P:translational termination"/>
    <property type="evidence" value="ECO:0007669"/>
    <property type="project" value="UniProtKB-UniRule"/>
</dbReference>
<keyword evidence="10" id="KW-1185">Reference proteome</keyword>
<dbReference type="PANTHER" id="PTHR20982:SF3">
    <property type="entry name" value="MITOCHONDRIAL RIBOSOME RECYCLING FACTOR PSEUDO 1"/>
    <property type="match status" value="1"/>
</dbReference>
<evidence type="ECO:0000256" key="1">
    <source>
        <dbReference type="ARBA" id="ARBA00004496"/>
    </source>
</evidence>
<dbReference type="Pfam" id="PF01765">
    <property type="entry name" value="RRF"/>
    <property type="match status" value="1"/>
</dbReference>
<keyword evidence="3 6" id="KW-0963">Cytoplasm</keyword>
<dbReference type="GO" id="GO:0043023">
    <property type="term" value="F:ribosomal large subunit binding"/>
    <property type="evidence" value="ECO:0007669"/>
    <property type="project" value="TreeGrafter"/>
</dbReference>
<evidence type="ECO:0000256" key="2">
    <source>
        <dbReference type="ARBA" id="ARBA00005912"/>
    </source>
</evidence>
<evidence type="ECO:0000313" key="10">
    <source>
        <dbReference type="Proteomes" id="UP000637906"/>
    </source>
</evidence>
<sequence length="185" mass="20783">MLDNIINTTKERMEKTIEVFSNDIKGIRTGKVNPSFLDGITVDVYNGNLKLSQVASVSVVDNKTLSINVWDVSVVSSVKNAILNSGLSLKPTIEGSVIRVTLPELTEESRKKFIKLINEFAENAKIAVRNIRRDIIDKIKSMEKNKEISEDDARDINDQIQKITNDSIGRVEKLLSVKEQEILKI</sequence>
<keyword evidence="4 6" id="KW-0648">Protein biosynthesis</keyword>
<accession>A0A8J3MQU9</accession>